<evidence type="ECO:0000256" key="9">
    <source>
        <dbReference type="SAM" id="Phobius"/>
    </source>
</evidence>
<feature type="transmembrane region" description="Helical" evidence="9">
    <location>
        <begin position="54"/>
        <end position="85"/>
    </location>
</feature>
<dbReference type="Pfam" id="PF01490">
    <property type="entry name" value="Aa_trans"/>
    <property type="match status" value="1"/>
</dbReference>
<evidence type="ECO:0000256" key="3">
    <source>
        <dbReference type="ARBA" id="ARBA00022448"/>
    </source>
</evidence>
<keyword evidence="7 9" id="KW-1133">Transmembrane helix</keyword>
<comment type="subcellular location">
    <subcellularLocation>
        <location evidence="1">Vacuole membrane</location>
        <topology evidence="1">Multi-pass membrane protein</topology>
    </subcellularLocation>
</comment>
<evidence type="ECO:0000256" key="4">
    <source>
        <dbReference type="ARBA" id="ARBA00022554"/>
    </source>
</evidence>
<name>V6LPG8_9EUKA</name>
<gene>
    <name evidence="11" type="ORF">SS50377_14465</name>
    <name evidence="12" type="ORF">SS50377_20461</name>
</gene>
<feature type="domain" description="Amino acid transporter transmembrane" evidence="10">
    <location>
        <begin position="31"/>
        <end position="401"/>
    </location>
</feature>
<evidence type="ECO:0000256" key="1">
    <source>
        <dbReference type="ARBA" id="ARBA00004128"/>
    </source>
</evidence>
<feature type="transmembrane region" description="Helical" evidence="9">
    <location>
        <begin position="106"/>
        <end position="127"/>
    </location>
</feature>
<proteinExistence type="inferred from homology"/>
<evidence type="ECO:0000313" key="13">
    <source>
        <dbReference type="Proteomes" id="UP000018208"/>
    </source>
</evidence>
<dbReference type="VEuPathDB" id="GiardiaDB:SS50377_20461"/>
<accession>V6LPG8</accession>
<keyword evidence="4" id="KW-0926">Vacuole</keyword>
<evidence type="ECO:0000256" key="6">
    <source>
        <dbReference type="ARBA" id="ARBA00022970"/>
    </source>
</evidence>
<dbReference type="OrthoDB" id="438545at2759"/>
<protein>
    <submittedName>
        <fullName evidence="11 12">Amino acid transporter</fullName>
    </submittedName>
</protein>
<dbReference type="EMBL" id="AUWU02000001">
    <property type="protein sequence ID" value="KAH0577111.1"/>
    <property type="molecule type" value="Genomic_DNA"/>
</dbReference>
<dbReference type="InterPro" id="IPR013057">
    <property type="entry name" value="AA_transpt_TM"/>
</dbReference>
<evidence type="ECO:0000259" key="10">
    <source>
        <dbReference type="Pfam" id="PF01490"/>
    </source>
</evidence>
<evidence type="ECO:0000256" key="5">
    <source>
        <dbReference type="ARBA" id="ARBA00022692"/>
    </source>
</evidence>
<reference evidence="11 12" key="1">
    <citation type="journal article" date="2014" name="PLoS Genet.">
        <title>The Genome of Spironucleus salmonicida Highlights a Fish Pathogen Adapted to Fluctuating Environments.</title>
        <authorList>
            <person name="Xu F."/>
            <person name="Jerlstrom-Hultqvist J."/>
            <person name="Einarsson E."/>
            <person name="Astvaldsson A."/>
            <person name="Svard S.G."/>
            <person name="Andersson J.O."/>
        </authorList>
    </citation>
    <scope>NUCLEOTIDE SEQUENCE</scope>
    <source>
        <strain evidence="12">ATCC 50377</strain>
    </source>
</reference>
<organism evidence="11">
    <name type="scientific">Spironucleus salmonicida</name>
    <dbReference type="NCBI Taxonomy" id="348837"/>
    <lineage>
        <taxon>Eukaryota</taxon>
        <taxon>Metamonada</taxon>
        <taxon>Diplomonadida</taxon>
        <taxon>Hexamitidae</taxon>
        <taxon>Hexamitinae</taxon>
        <taxon>Spironucleus</taxon>
    </lineage>
</organism>
<keyword evidence="5 9" id="KW-0812">Transmembrane</keyword>
<dbReference type="PANTHER" id="PTHR22950:SF678">
    <property type="entry name" value="VACUOLAR AMINO ACID TRANSPORTER 5-RELATED"/>
    <property type="match status" value="1"/>
</dbReference>
<dbReference type="AlphaFoldDB" id="V6LPG8"/>
<keyword evidence="13" id="KW-1185">Reference proteome</keyword>
<reference evidence="12" key="2">
    <citation type="submission" date="2020-12" db="EMBL/GenBank/DDBJ databases">
        <title>New Spironucleus salmonicida genome in near-complete chromosomes.</title>
        <authorList>
            <person name="Xu F."/>
            <person name="Kurt Z."/>
            <person name="Jimenez-Gonzalez A."/>
            <person name="Astvaldsson A."/>
            <person name="Andersson J.O."/>
            <person name="Svard S.G."/>
        </authorList>
    </citation>
    <scope>NUCLEOTIDE SEQUENCE</scope>
    <source>
        <strain evidence="12">ATCC 50377</strain>
    </source>
</reference>
<feature type="transmembrane region" description="Helical" evidence="9">
    <location>
        <begin position="286"/>
        <end position="304"/>
    </location>
</feature>
<feature type="transmembrane region" description="Helical" evidence="9">
    <location>
        <begin position="173"/>
        <end position="192"/>
    </location>
</feature>
<dbReference type="PANTHER" id="PTHR22950">
    <property type="entry name" value="AMINO ACID TRANSPORTER"/>
    <property type="match status" value="1"/>
</dbReference>
<dbReference type="EMBL" id="KI546090">
    <property type="protein sequence ID" value="EST45611.1"/>
    <property type="molecule type" value="Genomic_DNA"/>
</dbReference>
<comment type="similarity">
    <text evidence="2">Belongs to the amino acid/polyamine transporter 2 family.</text>
</comment>
<dbReference type="GO" id="GO:0015194">
    <property type="term" value="F:L-serine transmembrane transporter activity"/>
    <property type="evidence" value="ECO:0007669"/>
    <property type="project" value="TreeGrafter"/>
</dbReference>
<dbReference type="Proteomes" id="UP000018208">
    <property type="component" value="Unassembled WGS sequence"/>
</dbReference>
<keyword evidence="8 9" id="KW-0472">Membrane</keyword>
<keyword evidence="6" id="KW-0029">Amino-acid transport</keyword>
<evidence type="ECO:0000256" key="7">
    <source>
        <dbReference type="ARBA" id="ARBA00022989"/>
    </source>
</evidence>
<dbReference type="GO" id="GO:0005313">
    <property type="term" value="F:L-glutamate transmembrane transporter activity"/>
    <property type="evidence" value="ECO:0007669"/>
    <property type="project" value="TreeGrafter"/>
</dbReference>
<feature type="transmembrane region" description="Helical" evidence="9">
    <location>
        <begin position="243"/>
        <end position="266"/>
    </location>
</feature>
<feature type="transmembrane region" description="Helical" evidence="9">
    <location>
        <begin position="324"/>
        <end position="344"/>
    </location>
</feature>
<dbReference type="GO" id="GO:0005290">
    <property type="term" value="F:L-histidine transmembrane transporter activity"/>
    <property type="evidence" value="ECO:0007669"/>
    <property type="project" value="TreeGrafter"/>
</dbReference>
<feature type="transmembrane region" description="Helical" evidence="9">
    <location>
        <begin position="350"/>
        <end position="371"/>
    </location>
</feature>
<dbReference type="GO" id="GO:0005774">
    <property type="term" value="C:vacuolar membrane"/>
    <property type="evidence" value="ECO:0007669"/>
    <property type="project" value="UniProtKB-SubCell"/>
</dbReference>
<evidence type="ECO:0000313" key="12">
    <source>
        <dbReference type="EMBL" id="KAH0577111.1"/>
    </source>
</evidence>
<evidence type="ECO:0000256" key="8">
    <source>
        <dbReference type="ARBA" id="ARBA00023136"/>
    </source>
</evidence>
<evidence type="ECO:0000313" key="11">
    <source>
        <dbReference type="EMBL" id="EST45611.1"/>
    </source>
</evidence>
<dbReference type="Gene3D" id="1.20.1740.10">
    <property type="entry name" value="Amino acid/polyamine transporter I"/>
    <property type="match status" value="1"/>
</dbReference>
<evidence type="ECO:0000256" key="2">
    <source>
        <dbReference type="ARBA" id="ARBA00008066"/>
    </source>
</evidence>
<dbReference type="GO" id="GO:0015189">
    <property type="term" value="F:L-lysine transmembrane transporter activity"/>
    <property type="evidence" value="ECO:0007669"/>
    <property type="project" value="TreeGrafter"/>
</dbReference>
<keyword evidence="3" id="KW-0813">Transport</keyword>
<sequence length="413" mass="46635">MSNEEDIPLYIDEPSRHSELTLSLLPDPAKQTPLTCIFNFVNSTLGSGVLTLPYVFFLLGYILAPIVSICFSLLALASFYMLASAAKYTNRYQYSTICDKLFKTKFAGIVCSLLQIIFIQGALISYIVVIKDNMWFFTPEQKLYRDLTVSGLILFIVLPLTFLRTLNKLKFTSYLIIFVFIYIIAALIIFNVQNDTPGQVVAFNVNFSSLTAISLSIHSYSSQYNFINLFYELKQREKNIHKVIITNQIIVTSIYLTVGFLGYFCYKNQVKPDILSNFQGSVLAKIANFSMIFFMIIHYPLPVYGMRKAVESFIVKKNREASNFFRILIATLIVSISLVIGIFVNSIDNIIDFSSTIAGGGLGFIYPPLLLAIICKREQRTKLFVGCIIQLIIGISLVLTGFVSVCFKWFGSQ</sequence>
<dbReference type="GO" id="GO:0061459">
    <property type="term" value="F:L-arginine transmembrane transporter activity"/>
    <property type="evidence" value="ECO:0007669"/>
    <property type="project" value="TreeGrafter"/>
</dbReference>
<dbReference type="GO" id="GO:0005302">
    <property type="term" value="F:L-tyrosine transmembrane transporter activity"/>
    <property type="evidence" value="ECO:0007669"/>
    <property type="project" value="TreeGrafter"/>
</dbReference>
<feature type="transmembrane region" description="Helical" evidence="9">
    <location>
        <begin position="147"/>
        <end position="166"/>
    </location>
</feature>
<feature type="transmembrane region" description="Helical" evidence="9">
    <location>
        <begin position="383"/>
        <end position="410"/>
    </location>
</feature>